<keyword evidence="3" id="KW-1185">Reference proteome</keyword>
<organism evidence="2 3">
    <name type="scientific">Punica granatum</name>
    <name type="common">Pomegranate</name>
    <dbReference type="NCBI Taxonomy" id="22663"/>
    <lineage>
        <taxon>Eukaryota</taxon>
        <taxon>Viridiplantae</taxon>
        <taxon>Streptophyta</taxon>
        <taxon>Embryophyta</taxon>
        <taxon>Tracheophyta</taxon>
        <taxon>Spermatophyta</taxon>
        <taxon>Magnoliopsida</taxon>
        <taxon>eudicotyledons</taxon>
        <taxon>Gunneridae</taxon>
        <taxon>Pentapetalae</taxon>
        <taxon>rosids</taxon>
        <taxon>malvids</taxon>
        <taxon>Myrtales</taxon>
        <taxon>Lythraceae</taxon>
        <taxon>Punica</taxon>
    </lineage>
</organism>
<dbReference type="PANTHER" id="PTHR19446">
    <property type="entry name" value="REVERSE TRANSCRIPTASES"/>
    <property type="match status" value="1"/>
</dbReference>
<dbReference type="STRING" id="22663.A0A2I0I8J0"/>
<name>A0A2I0I8J0_PUNGR</name>
<evidence type="ECO:0000313" key="2">
    <source>
        <dbReference type="EMBL" id="PKI40113.1"/>
    </source>
</evidence>
<sequence>MSIKIDLEKAYDKPSWDFINDTLIATGIPSNLRRVIQQCIMTALMQVLWNGELTESFKMGRRIRQGCPLSLYIFVLCIERLSHLISSVVGEGVWRPIRVGRHGPPISQLMFANDLLLFSEASMEQVQVIKNVLDAFCAVSGQKELYLGTLGLSEEASLSRLGDPYTGCGQGLLGSMMTQAAIARAWNQVSKGATWAICRGDRARFWEDMWIPNCRPLLYLSQREVPPDLRGRPVMEFVDVNGSWNWNVFSDWLDHSSMLKVATVVPPKASMETASCVGRRMLSARFQSHPLICCSV</sequence>
<evidence type="ECO:0000313" key="3">
    <source>
        <dbReference type="Proteomes" id="UP000233551"/>
    </source>
</evidence>
<comment type="caution">
    <text evidence="2">The sequence shown here is derived from an EMBL/GenBank/DDBJ whole genome shotgun (WGS) entry which is preliminary data.</text>
</comment>
<dbReference type="InterPro" id="IPR000477">
    <property type="entry name" value="RT_dom"/>
</dbReference>
<dbReference type="Proteomes" id="UP000233551">
    <property type="component" value="Unassembled WGS sequence"/>
</dbReference>
<dbReference type="EMBL" id="PGOL01003664">
    <property type="protein sequence ID" value="PKI40113.1"/>
    <property type="molecule type" value="Genomic_DNA"/>
</dbReference>
<dbReference type="Pfam" id="PF00078">
    <property type="entry name" value="RVT_1"/>
    <property type="match status" value="1"/>
</dbReference>
<dbReference type="AlphaFoldDB" id="A0A2I0I8J0"/>
<evidence type="ECO:0000259" key="1">
    <source>
        <dbReference type="Pfam" id="PF00078"/>
    </source>
</evidence>
<feature type="domain" description="Reverse transcriptase" evidence="1">
    <location>
        <begin position="3"/>
        <end position="141"/>
    </location>
</feature>
<protein>
    <recommendedName>
        <fullName evidence="1">Reverse transcriptase domain-containing protein</fullName>
    </recommendedName>
</protein>
<proteinExistence type="predicted"/>
<accession>A0A2I0I8J0</accession>
<reference evidence="2 3" key="1">
    <citation type="submission" date="2017-11" db="EMBL/GenBank/DDBJ databases">
        <title>De-novo sequencing of pomegranate (Punica granatum L.) genome.</title>
        <authorList>
            <person name="Akparov Z."/>
            <person name="Amiraslanov A."/>
            <person name="Hajiyeva S."/>
            <person name="Abbasov M."/>
            <person name="Kaur K."/>
            <person name="Hamwieh A."/>
            <person name="Solovyev V."/>
            <person name="Salamov A."/>
            <person name="Braich B."/>
            <person name="Kosarev P."/>
            <person name="Mahmoud A."/>
            <person name="Hajiyev E."/>
            <person name="Babayeva S."/>
            <person name="Izzatullayeva V."/>
            <person name="Mammadov A."/>
            <person name="Mammadov A."/>
            <person name="Sharifova S."/>
            <person name="Ojaghi J."/>
            <person name="Eynullazada K."/>
            <person name="Bayramov B."/>
            <person name="Abdulazimova A."/>
            <person name="Shahmuradov I."/>
        </authorList>
    </citation>
    <scope>NUCLEOTIDE SEQUENCE [LARGE SCALE GENOMIC DNA]</scope>
    <source>
        <strain evidence="3">cv. AG2017</strain>
        <tissue evidence="2">Leaf</tissue>
    </source>
</reference>
<gene>
    <name evidence="2" type="ORF">CRG98_039485</name>
</gene>